<protein>
    <submittedName>
        <fullName evidence="3">NBR1</fullName>
    </submittedName>
</protein>
<dbReference type="Proteomes" id="UP000025227">
    <property type="component" value="Unplaced"/>
</dbReference>
<evidence type="ECO:0000313" key="2">
    <source>
        <dbReference type="Proteomes" id="UP000025227"/>
    </source>
</evidence>
<evidence type="ECO:0000256" key="1">
    <source>
        <dbReference type="SAM" id="MobiDB-lite"/>
    </source>
</evidence>
<reference evidence="3" key="1">
    <citation type="submission" date="2022-10" db="UniProtKB">
        <authorList>
            <consortium name="WormBaseParasite"/>
        </authorList>
    </citation>
    <scope>IDENTIFICATION</scope>
    <source>
        <strain evidence="3">MHco3</strain>
    </source>
</reference>
<feature type="compositionally biased region" description="Basic and acidic residues" evidence="1">
    <location>
        <begin position="214"/>
        <end position="230"/>
    </location>
</feature>
<evidence type="ECO:0000313" key="3">
    <source>
        <dbReference type="WBParaSite" id="HCON_00062040-00002"/>
    </source>
</evidence>
<accession>A0A912M6D8</accession>
<feature type="compositionally biased region" description="Basic residues" evidence="1">
    <location>
        <begin position="1"/>
        <end position="16"/>
    </location>
</feature>
<proteinExistence type="predicted"/>
<feature type="region of interest" description="Disordered" evidence="1">
    <location>
        <begin position="1"/>
        <end position="27"/>
    </location>
</feature>
<feature type="region of interest" description="Disordered" evidence="1">
    <location>
        <begin position="138"/>
        <end position="190"/>
    </location>
</feature>
<organism evidence="2 3">
    <name type="scientific">Haemonchus contortus</name>
    <name type="common">Barber pole worm</name>
    <dbReference type="NCBI Taxonomy" id="6289"/>
    <lineage>
        <taxon>Eukaryota</taxon>
        <taxon>Metazoa</taxon>
        <taxon>Ecdysozoa</taxon>
        <taxon>Nematoda</taxon>
        <taxon>Chromadorea</taxon>
        <taxon>Rhabditida</taxon>
        <taxon>Rhabditina</taxon>
        <taxon>Rhabditomorpha</taxon>
        <taxon>Strongyloidea</taxon>
        <taxon>Trichostrongylidae</taxon>
        <taxon>Haemonchus</taxon>
    </lineage>
</organism>
<name>A0A912M6D8_HAECO</name>
<feature type="compositionally biased region" description="Basic and acidic residues" evidence="1">
    <location>
        <begin position="151"/>
        <end position="162"/>
    </location>
</feature>
<dbReference type="AlphaFoldDB" id="A0A912M6D8"/>
<dbReference type="OMA" id="MRAKWIS"/>
<dbReference type="WBParaSite" id="HCON_00062040-00002">
    <property type="protein sequence ID" value="HCON_00062040-00002"/>
    <property type="gene ID" value="HCON_00062040"/>
</dbReference>
<dbReference type="OrthoDB" id="5872501at2759"/>
<sequence length="302" mass="34138">MAKKGRSKRRRMQKVKSPKEDSSPIDIEGTSQQVNAITENIVSIFQVLGSVSGPATKCLGDVLERSAAALEELNTLSCAVTADTTAIQENIRSIETQLIQLDRLWPSIDRTVEFVNQKKRQLTELERLCTSVERQLAEQLTTRSGRTSTRRSQEDLSQKASRDEEESPAVDDSPSNSDIDSDADSDAPVEISSKIVPDIELLDEEPELSLFEQQQKKKKEEEERRQEKAQAKKRRRIKKLDRGEFLVKAKKAQFKVVTLNEGVKKSLEPSVNFREELLKARTAGRREKVSNASVMRAKWISK</sequence>
<keyword evidence="2" id="KW-1185">Reference proteome</keyword>
<feature type="region of interest" description="Disordered" evidence="1">
    <location>
        <begin position="207"/>
        <end position="236"/>
    </location>
</feature>